<dbReference type="AlphaFoldDB" id="A0A318LVB7"/>
<dbReference type="Proteomes" id="UP000247892">
    <property type="component" value="Unassembled WGS sequence"/>
</dbReference>
<gene>
    <name evidence="3" type="ORF">BA062_01545</name>
</gene>
<dbReference type="InterPro" id="IPR005545">
    <property type="entry name" value="YCII"/>
</dbReference>
<protein>
    <recommendedName>
        <fullName evidence="2">YCII-related domain-containing protein</fullName>
    </recommendedName>
</protein>
<evidence type="ECO:0000259" key="2">
    <source>
        <dbReference type="Pfam" id="PF03795"/>
    </source>
</evidence>
<dbReference type="Pfam" id="PF03795">
    <property type="entry name" value="YCII"/>
    <property type="match status" value="1"/>
</dbReference>
<feature type="domain" description="YCII-related" evidence="2">
    <location>
        <begin position="4"/>
        <end position="111"/>
    </location>
</feature>
<evidence type="ECO:0000313" key="4">
    <source>
        <dbReference type="Proteomes" id="UP000247892"/>
    </source>
</evidence>
<keyword evidence="4" id="KW-1185">Reference proteome</keyword>
<dbReference type="InterPro" id="IPR011008">
    <property type="entry name" value="Dimeric_a/b-barrel"/>
</dbReference>
<dbReference type="EMBL" id="MASU01000001">
    <property type="protein sequence ID" value="PXY38457.1"/>
    <property type="molecule type" value="Genomic_DNA"/>
</dbReference>
<comment type="similarity">
    <text evidence="1">Belongs to the YciI family.</text>
</comment>
<accession>A0A318LVB7</accession>
<dbReference type="PANTHER" id="PTHR35174">
    <property type="entry name" value="BLL7171 PROTEIN-RELATED"/>
    <property type="match status" value="1"/>
</dbReference>
<proteinExistence type="inferred from homology"/>
<sequence>MPRYVGFIRNAEGSHDGLSPDEAQRTLEAYLAWSDDLEKEGRLVISSGLSYSQGRVVRLTNGVLASADGPHTEATEVVGGFIVIEADDLDQAEKVFATHPHLRFGPIEVRKLGENGCEA</sequence>
<reference evidence="3 4" key="1">
    <citation type="submission" date="2016-07" db="EMBL/GenBank/DDBJ databases">
        <title>Draft genome sequence of Prauserella sp. YIM 121212, isolated from alkaline soil.</title>
        <authorList>
            <person name="Ruckert C."/>
            <person name="Albersmeier A."/>
            <person name="Jiang C.-L."/>
            <person name="Jiang Y."/>
            <person name="Kalinowski J."/>
            <person name="Schneider O."/>
            <person name="Winkler A."/>
            <person name="Zotchev S.B."/>
        </authorList>
    </citation>
    <scope>NUCLEOTIDE SEQUENCE [LARGE SCALE GENOMIC DNA]</scope>
    <source>
        <strain evidence="3 4">YIM 121212</strain>
    </source>
</reference>
<dbReference type="OrthoDB" id="4637922at2"/>
<dbReference type="Gene3D" id="3.30.70.1060">
    <property type="entry name" value="Dimeric alpha+beta barrel"/>
    <property type="match status" value="1"/>
</dbReference>
<evidence type="ECO:0000313" key="3">
    <source>
        <dbReference type="EMBL" id="PXY38457.1"/>
    </source>
</evidence>
<name>A0A318LVB7_9PSEU</name>
<evidence type="ECO:0000256" key="1">
    <source>
        <dbReference type="ARBA" id="ARBA00007689"/>
    </source>
</evidence>
<comment type="caution">
    <text evidence="3">The sequence shown here is derived from an EMBL/GenBank/DDBJ whole genome shotgun (WGS) entry which is preliminary data.</text>
</comment>
<dbReference type="SUPFAM" id="SSF54909">
    <property type="entry name" value="Dimeric alpha+beta barrel"/>
    <property type="match status" value="1"/>
</dbReference>
<dbReference type="RefSeq" id="WP_110334189.1">
    <property type="nucleotide sequence ID" value="NZ_MASU01000001.1"/>
</dbReference>
<organism evidence="3 4">
    <name type="scientific">Prauserella flavalba</name>
    <dbReference type="NCBI Taxonomy" id="1477506"/>
    <lineage>
        <taxon>Bacteria</taxon>
        <taxon>Bacillati</taxon>
        <taxon>Actinomycetota</taxon>
        <taxon>Actinomycetes</taxon>
        <taxon>Pseudonocardiales</taxon>
        <taxon>Pseudonocardiaceae</taxon>
        <taxon>Prauserella</taxon>
    </lineage>
</organism>